<dbReference type="Gene3D" id="2.30.30.1060">
    <property type="match status" value="1"/>
</dbReference>
<evidence type="ECO:0000313" key="3">
    <source>
        <dbReference type="EMBL" id="OAB88892.1"/>
    </source>
</evidence>
<feature type="domain" description="Hypervirulence associated protein TUDOR" evidence="2">
    <location>
        <begin position="7"/>
        <end position="65"/>
    </location>
</feature>
<protein>
    <recommendedName>
        <fullName evidence="2">Hypervirulence associated protein TUDOR domain-containing protein</fullName>
    </recommendedName>
</protein>
<dbReference type="RefSeq" id="WP_068271638.1">
    <property type="nucleotide sequence ID" value="NZ_LQZG01000001.1"/>
</dbReference>
<dbReference type="STRING" id="262209.AWH69_03750"/>
<accession>A0A176QGT4</accession>
<feature type="compositionally biased region" description="Basic and acidic residues" evidence="1">
    <location>
        <begin position="23"/>
        <end position="36"/>
    </location>
</feature>
<feature type="compositionally biased region" description="Basic and acidic residues" evidence="1">
    <location>
        <begin position="1"/>
        <end position="11"/>
    </location>
</feature>
<gene>
    <name evidence="3" type="ORF">AWH69_03750</name>
</gene>
<dbReference type="Pfam" id="PF11160">
    <property type="entry name" value="Hva1_TUDOR"/>
    <property type="match status" value="1"/>
</dbReference>
<keyword evidence="4" id="KW-1185">Reference proteome</keyword>
<comment type="caution">
    <text evidence="3">The sequence shown here is derived from an EMBL/GenBank/DDBJ whole genome shotgun (WGS) entry which is preliminary data.</text>
</comment>
<organism evidence="3 4">
    <name type="scientific">Janibacter melonis</name>
    <dbReference type="NCBI Taxonomy" id="262209"/>
    <lineage>
        <taxon>Bacteria</taxon>
        <taxon>Bacillati</taxon>
        <taxon>Actinomycetota</taxon>
        <taxon>Actinomycetes</taxon>
        <taxon>Micrococcales</taxon>
        <taxon>Intrasporangiaceae</taxon>
        <taxon>Janibacter</taxon>
    </lineage>
</organism>
<proteinExistence type="predicted"/>
<evidence type="ECO:0000256" key="1">
    <source>
        <dbReference type="SAM" id="MobiDB-lite"/>
    </source>
</evidence>
<feature type="region of interest" description="Disordered" evidence="1">
    <location>
        <begin position="1"/>
        <end position="47"/>
    </location>
</feature>
<evidence type="ECO:0000313" key="4">
    <source>
        <dbReference type="Proteomes" id="UP000076976"/>
    </source>
</evidence>
<dbReference type="Proteomes" id="UP000076976">
    <property type="component" value="Unassembled WGS sequence"/>
</dbReference>
<evidence type="ECO:0000259" key="2">
    <source>
        <dbReference type="Pfam" id="PF11160"/>
    </source>
</evidence>
<reference evidence="3 4" key="1">
    <citation type="submission" date="2016-01" db="EMBL/GenBank/DDBJ databases">
        <title>Janibacter melonis strain CD11_4 genome sequencing and assembly.</title>
        <authorList>
            <person name="Nair G.R."/>
            <person name="Kaur G."/>
            <person name="Chander A.M."/>
            <person name="Mayilraj S."/>
        </authorList>
    </citation>
    <scope>NUCLEOTIDE SEQUENCE [LARGE SCALE GENOMIC DNA]</scope>
    <source>
        <strain evidence="3 4">CD11-4</strain>
    </source>
</reference>
<feature type="compositionally biased region" description="Polar residues" evidence="1">
    <location>
        <begin position="12"/>
        <end position="21"/>
    </location>
</feature>
<dbReference type="AlphaFoldDB" id="A0A176QGT4"/>
<name>A0A176QGT4_9MICO</name>
<dbReference type="EMBL" id="LQZG01000001">
    <property type="protein sequence ID" value="OAB88892.1"/>
    <property type="molecule type" value="Genomic_DNA"/>
</dbReference>
<dbReference type="InterPro" id="IPR021331">
    <property type="entry name" value="Hva1_TUDOR"/>
</dbReference>
<sequence length="69" mass="7493">MSDYSKGDEVSWKTSQGTTHGTVVEKKTKDFQHDGQKFTASEDEPAYVVESEKTGATAAHKGSALTKRS</sequence>